<evidence type="ECO:0000256" key="1">
    <source>
        <dbReference type="ARBA" id="ARBA00022741"/>
    </source>
</evidence>
<dbReference type="Pfam" id="PF00071">
    <property type="entry name" value="Ras"/>
    <property type="match status" value="1"/>
</dbReference>
<protein>
    <submittedName>
        <fullName evidence="3">Ras-related GTPase</fullName>
    </submittedName>
</protein>
<dbReference type="GO" id="GO:0003924">
    <property type="term" value="F:GTPase activity"/>
    <property type="evidence" value="ECO:0007669"/>
    <property type="project" value="InterPro"/>
</dbReference>
<dbReference type="Proteomes" id="UP001431209">
    <property type="component" value="Unassembled WGS sequence"/>
</dbReference>
<dbReference type="SUPFAM" id="SSF81383">
    <property type="entry name" value="F-box domain"/>
    <property type="match status" value="1"/>
</dbReference>
<dbReference type="Gene3D" id="3.40.50.300">
    <property type="entry name" value="P-loop containing nucleotide triphosphate hydrolases"/>
    <property type="match status" value="1"/>
</dbReference>
<dbReference type="GO" id="GO:0007165">
    <property type="term" value="P:signal transduction"/>
    <property type="evidence" value="ECO:0007669"/>
    <property type="project" value="InterPro"/>
</dbReference>
<dbReference type="SMART" id="SM00174">
    <property type="entry name" value="RHO"/>
    <property type="match status" value="1"/>
</dbReference>
<dbReference type="InterPro" id="IPR020849">
    <property type="entry name" value="Small_GTPase_Ras-type"/>
</dbReference>
<dbReference type="AlphaFoldDB" id="A0AAW2Z970"/>
<dbReference type="PRINTS" id="PR00449">
    <property type="entry name" value="RASTRNSFRMNG"/>
</dbReference>
<keyword evidence="2" id="KW-0342">GTP-binding</keyword>
<dbReference type="GO" id="GO:0016020">
    <property type="term" value="C:membrane"/>
    <property type="evidence" value="ECO:0007669"/>
    <property type="project" value="InterPro"/>
</dbReference>
<dbReference type="SUPFAM" id="SSF52540">
    <property type="entry name" value="P-loop containing nucleoside triphosphate hydrolases"/>
    <property type="match status" value="1"/>
</dbReference>
<dbReference type="GO" id="GO:0005525">
    <property type="term" value="F:GTP binding"/>
    <property type="evidence" value="ECO:0007669"/>
    <property type="project" value="UniProtKB-KW"/>
</dbReference>
<gene>
    <name evidence="3" type="ORF">AKO1_004265</name>
</gene>
<keyword evidence="4" id="KW-1185">Reference proteome</keyword>
<dbReference type="FunFam" id="3.40.50.300:FF:001447">
    <property type="entry name" value="Ras-related protein Rab-1B"/>
    <property type="match status" value="1"/>
</dbReference>
<evidence type="ECO:0000256" key="2">
    <source>
        <dbReference type="ARBA" id="ARBA00023134"/>
    </source>
</evidence>
<reference evidence="3 4" key="1">
    <citation type="submission" date="2024-03" db="EMBL/GenBank/DDBJ databases">
        <title>The Acrasis kona genome and developmental transcriptomes reveal deep origins of eukaryotic multicellular pathways.</title>
        <authorList>
            <person name="Sheikh S."/>
            <person name="Fu C.-J."/>
            <person name="Brown M.W."/>
            <person name="Baldauf S.L."/>
        </authorList>
    </citation>
    <scope>NUCLEOTIDE SEQUENCE [LARGE SCALE GENOMIC DNA]</scope>
    <source>
        <strain evidence="3 4">ATCC MYA-3509</strain>
    </source>
</reference>
<dbReference type="InterPro" id="IPR036047">
    <property type="entry name" value="F-box-like_dom_sf"/>
</dbReference>
<dbReference type="SMART" id="SM00173">
    <property type="entry name" value="RAS"/>
    <property type="match status" value="1"/>
</dbReference>
<keyword evidence="1" id="KW-0547">Nucleotide-binding</keyword>
<dbReference type="NCBIfam" id="TIGR00231">
    <property type="entry name" value="small_GTP"/>
    <property type="match status" value="1"/>
</dbReference>
<evidence type="ECO:0000313" key="3">
    <source>
        <dbReference type="EMBL" id="KAL0485227.1"/>
    </source>
</evidence>
<dbReference type="PANTHER" id="PTHR24070">
    <property type="entry name" value="RAS, DI-RAS, AND RHEB FAMILY MEMBERS OF SMALL GTPASE SUPERFAMILY"/>
    <property type="match status" value="1"/>
</dbReference>
<dbReference type="InterPro" id="IPR001806">
    <property type="entry name" value="Small_GTPase"/>
</dbReference>
<dbReference type="InterPro" id="IPR027417">
    <property type="entry name" value="P-loop_NTPase"/>
</dbReference>
<dbReference type="PROSITE" id="PS51419">
    <property type="entry name" value="RAB"/>
    <property type="match status" value="1"/>
</dbReference>
<sequence length="277" mass="32131">MSIVTNDDIAVIVFSYMDLTLKDVTTLSLVCRNYKKLFDGEKLWSYFWKKKYPLQHEVVINYKFSYKQMHLYEKSLKKGSNHPIEVKASLIGGGGAGKSCLVMRFSQNIYAEDYDPTIEDVYRKYVPHEKGGVLLELIDTAGPEEYPTLREAFLRSSNYLILCYDCRSKPSFNDMKIHFEESRRYEKYTVLVECKRDAGFEEGTNHVSQREARDFAKKHNMPFVSTSAKDSINTSVPFQLIVDHSRLWTMIDSKILEKLNNGECILYNANKKKCNIS</sequence>
<dbReference type="EMBL" id="JAOPGA020001121">
    <property type="protein sequence ID" value="KAL0485227.1"/>
    <property type="molecule type" value="Genomic_DNA"/>
</dbReference>
<dbReference type="InterPro" id="IPR005225">
    <property type="entry name" value="Small_GTP-bd"/>
</dbReference>
<evidence type="ECO:0000313" key="4">
    <source>
        <dbReference type="Proteomes" id="UP001431209"/>
    </source>
</evidence>
<dbReference type="SMART" id="SM00175">
    <property type="entry name" value="RAB"/>
    <property type="match status" value="1"/>
</dbReference>
<dbReference type="PROSITE" id="PS51421">
    <property type="entry name" value="RAS"/>
    <property type="match status" value="1"/>
</dbReference>
<name>A0AAW2Z970_9EUKA</name>
<comment type="caution">
    <text evidence="3">The sequence shown here is derived from an EMBL/GenBank/DDBJ whole genome shotgun (WGS) entry which is preliminary data.</text>
</comment>
<organism evidence="3 4">
    <name type="scientific">Acrasis kona</name>
    <dbReference type="NCBI Taxonomy" id="1008807"/>
    <lineage>
        <taxon>Eukaryota</taxon>
        <taxon>Discoba</taxon>
        <taxon>Heterolobosea</taxon>
        <taxon>Tetramitia</taxon>
        <taxon>Eutetramitia</taxon>
        <taxon>Acrasidae</taxon>
        <taxon>Acrasis</taxon>
    </lineage>
</organism>
<proteinExistence type="predicted"/>
<accession>A0AAW2Z970</accession>